<keyword evidence="1" id="KW-0472">Membrane</keyword>
<gene>
    <name evidence="2" type="ORF">GT728_03255</name>
</gene>
<dbReference type="EMBL" id="WWVQ01000005">
    <property type="protein sequence ID" value="MZL32237.1"/>
    <property type="molecule type" value="Genomic_DNA"/>
</dbReference>
<protein>
    <submittedName>
        <fullName evidence="2">Uncharacterized protein</fullName>
    </submittedName>
</protein>
<dbReference type="AlphaFoldDB" id="A0A6L8SY38"/>
<comment type="caution">
    <text evidence="2">The sequence shown here is derived from an EMBL/GenBank/DDBJ whole genome shotgun (WGS) entry which is preliminary data.</text>
</comment>
<evidence type="ECO:0000256" key="1">
    <source>
        <dbReference type="SAM" id="Phobius"/>
    </source>
</evidence>
<keyword evidence="1" id="KW-1133">Transmembrane helix</keyword>
<reference evidence="2 3" key="1">
    <citation type="journal article" date="2019" name="Nat. Med.">
        <title>A library of human gut bacterial isolates paired with longitudinal multiomics data enables mechanistic microbiome research.</title>
        <authorList>
            <person name="Poyet M."/>
            <person name="Groussin M."/>
            <person name="Gibbons S.M."/>
            <person name="Avila-Pacheco J."/>
            <person name="Jiang X."/>
            <person name="Kearney S.M."/>
            <person name="Perrotta A.R."/>
            <person name="Berdy B."/>
            <person name="Zhao S."/>
            <person name="Lieberman T.D."/>
            <person name="Swanson P.K."/>
            <person name="Smith M."/>
            <person name="Roesemann S."/>
            <person name="Alexander J.E."/>
            <person name="Rich S.A."/>
            <person name="Livny J."/>
            <person name="Vlamakis H."/>
            <person name="Clish C."/>
            <person name="Bullock K."/>
            <person name="Deik A."/>
            <person name="Scott J."/>
            <person name="Pierce K.A."/>
            <person name="Xavier R.J."/>
            <person name="Alm E.J."/>
        </authorList>
    </citation>
    <scope>NUCLEOTIDE SEQUENCE [LARGE SCALE GENOMIC DNA]</scope>
    <source>
        <strain evidence="2 3">BIOML-A1</strain>
    </source>
</reference>
<dbReference type="Proteomes" id="UP000477285">
    <property type="component" value="Unassembled WGS sequence"/>
</dbReference>
<sequence length="86" mass="10141">MENIFISFLLIEILFTTILIINCAIDELLPIKEYKKWSQNKNWFGKIYIFLTVIFTIPAAIIIYIAFSIVFLVTFIYTLGIKEEKK</sequence>
<keyword evidence="1" id="KW-0812">Transmembrane</keyword>
<feature type="transmembrane region" description="Helical" evidence="1">
    <location>
        <begin position="6"/>
        <end position="26"/>
    </location>
</feature>
<evidence type="ECO:0000313" key="2">
    <source>
        <dbReference type="EMBL" id="MZL32237.1"/>
    </source>
</evidence>
<proteinExistence type="predicted"/>
<evidence type="ECO:0000313" key="3">
    <source>
        <dbReference type="Proteomes" id="UP000477285"/>
    </source>
</evidence>
<name>A0A6L8SY38_9FIRM</name>
<dbReference type="RefSeq" id="WP_161233361.1">
    <property type="nucleotide sequence ID" value="NZ_JAAIPC010000002.1"/>
</dbReference>
<feature type="transmembrane region" description="Helical" evidence="1">
    <location>
        <begin position="47"/>
        <end position="77"/>
    </location>
</feature>
<organism evidence="2 3">
    <name type="scientific">Blautia wexlerae</name>
    <dbReference type="NCBI Taxonomy" id="418240"/>
    <lineage>
        <taxon>Bacteria</taxon>
        <taxon>Bacillati</taxon>
        <taxon>Bacillota</taxon>
        <taxon>Clostridia</taxon>
        <taxon>Lachnospirales</taxon>
        <taxon>Lachnospiraceae</taxon>
        <taxon>Blautia</taxon>
    </lineage>
</organism>
<accession>A0A6L8SY38</accession>